<proteinExistence type="predicted"/>
<keyword evidence="3" id="KW-1185">Reference proteome</keyword>
<organism evidence="2 3">
    <name type="scientific">Thermacetogenium phaeum (strain ATCC BAA-254 / DSM 26808 / PB)</name>
    <dbReference type="NCBI Taxonomy" id="1089553"/>
    <lineage>
        <taxon>Bacteria</taxon>
        <taxon>Bacillati</taxon>
        <taxon>Bacillota</taxon>
        <taxon>Clostridia</taxon>
        <taxon>Thermoanaerobacterales</taxon>
        <taxon>Thermoanaerobacteraceae</taxon>
        <taxon>Thermacetogenium</taxon>
    </lineage>
</organism>
<sequence>MKNVKRMSILTGPAQLGHGSSRFFEAGTPPPELPGRPVTLRTDLLTAAGRPPFVCPGTCGTCERKAFRPGDHFGKGVSVPARFGVPGAGKTAAPKLRGRYLLP</sequence>
<feature type="region of interest" description="Disordered" evidence="1">
    <location>
        <begin position="84"/>
        <end position="103"/>
    </location>
</feature>
<reference evidence="2 3" key="1">
    <citation type="journal article" date="2012" name="BMC Genomics">
        <title>Genome-guided analysis of physiological and morphological traits of the fermentative acetate oxidizer Thermacetogenium phaeum.</title>
        <authorList>
            <person name="Oehler D."/>
            <person name="Poehlein A."/>
            <person name="Leimbach A."/>
            <person name="Muller N."/>
            <person name="Daniel R."/>
            <person name="Gottschalk G."/>
            <person name="Schink B."/>
        </authorList>
    </citation>
    <scope>NUCLEOTIDE SEQUENCE [LARGE SCALE GENOMIC DNA]</scope>
    <source>
        <strain evidence="3">ATCC BAA-254 / DSM 26808 / PB</strain>
    </source>
</reference>
<evidence type="ECO:0000313" key="2">
    <source>
        <dbReference type="EMBL" id="AFV10433.1"/>
    </source>
</evidence>
<accession>K4LCG7</accession>
<evidence type="ECO:0000256" key="1">
    <source>
        <dbReference type="SAM" id="MobiDB-lite"/>
    </source>
</evidence>
<protein>
    <submittedName>
        <fullName evidence="2">Uncharacterized protein</fullName>
    </submittedName>
</protein>
<dbReference type="EMBL" id="CP003732">
    <property type="protein sequence ID" value="AFV10433.1"/>
    <property type="molecule type" value="Genomic_DNA"/>
</dbReference>
<dbReference type="Proteomes" id="UP000000467">
    <property type="component" value="Chromosome"/>
</dbReference>
<dbReference type="AlphaFoldDB" id="K4LCG7"/>
<dbReference type="HOGENOM" id="CLU_2262509_0_0_9"/>
<evidence type="ECO:0000313" key="3">
    <source>
        <dbReference type="Proteomes" id="UP000000467"/>
    </source>
</evidence>
<gene>
    <name evidence="2" type="ordered locus">Tph_c01850</name>
</gene>
<dbReference type="STRING" id="1089553.Tph_c01850"/>
<dbReference type="KEGG" id="tpz:Tph_c01850"/>
<name>K4LCG7_THEPS</name>